<dbReference type="Pfam" id="PF13419">
    <property type="entry name" value="HAD_2"/>
    <property type="match status" value="1"/>
</dbReference>
<dbReference type="PANTHER" id="PTHR43434">
    <property type="entry name" value="PHOSPHOGLYCOLATE PHOSPHATASE"/>
    <property type="match status" value="1"/>
</dbReference>
<dbReference type="PANTHER" id="PTHR43434:SF1">
    <property type="entry name" value="PHOSPHOGLYCOLATE PHOSPHATASE"/>
    <property type="match status" value="1"/>
</dbReference>
<proteinExistence type="predicted"/>
<reference evidence="1" key="1">
    <citation type="submission" date="2023-12" db="EMBL/GenBank/DDBJ databases">
        <title>Fervidustalea candida gen. nov., sp. nov., a novel member of the family Paenibacillaceae isolated from a geothermal area.</title>
        <authorList>
            <person name="Li W.-J."/>
            <person name="Jiao J.-Y."/>
            <person name="Chen Y."/>
        </authorList>
    </citation>
    <scope>NUCLEOTIDE SEQUENCE</scope>
    <source>
        <strain evidence="1">SYSU GA230002</strain>
    </source>
</reference>
<dbReference type="InterPro" id="IPR036412">
    <property type="entry name" value="HAD-like_sf"/>
</dbReference>
<dbReference type="GO" id="GO:0016787">
    <property type="term" value="F:hydrolase activity"/>
    <property type="evidence" value="ECO:0007669"/>
    <property type="project" value="UniProtKB-KW"/>
</dbReference>
<dbReference type="SFLD" id="SFLDS00003">
    <property type="entry name" value="Haloacid_Dehalogenase"/>
    <property type="match status" value="1"/>
</dbReference>
<accession>A0ABU5ZKK2</accession>
<name>A0ABU5ZKK2_9BACL</name>
<gene>
    <name evidence="1" type="ORF">VF724_13720</name>
</gene>
<evidence type="ECO:0000313" key="2">
    <source>
        <dbReference type="Proteomes" id="UP001310386"/>
    </source>
</evidence>
<dbReference type="EMBL" id="JAYJLD010000021">
    <property type="protein sequence ID" value="MEB3102723.1"/>
    <property type="molecule type" value="Genomic_DNA"/>
</dbReference>
<dbReference type="InterPro" id="IPR050155">
    <property type="entry name" value="HAD-like_hydrolase_sf"/>
</dbReference>
<dbReference type="InterPro" id="IPR023198">
    <property type="entry name" value="PGP-like_dom2"/>
</dbReference>
<dbReference type="InterPro" id="IPR041492">
    <property type="entry name" value="HAD_2"/>
</dbReference>
<dbReference type="InterPro" id="IPR023214">
    <property type="entry name" value="HAD_sf"/>
</dbReference>
<dbReference type="SUPFAM" id="SSF56784">
    <property type="entry name" value="HAD-like"/>
    <property type="match status" value="1"/>
</dbReference>
<comment type="caution">
    <text evidence="1">The sequence shown here is derived from an EMBL/GenBank/DDBJ whole genome shotgun (WGS) entry which is preliminary data.</text>
</comment>
<sequence>MIGLPDVKGIIFDMDNTLLQSRIDYAAMKRDVFRFFVEHEVVSADLPVHAHTTSTIIELAKNSGVSEQLMTAAWEIVTRHEISGMQCAGIEPGTFHMLETLIGRFKLAVLTNNSMRSAHPALQSAGILSCFDRVVCREQMTALKPSASGIYAIFDHFPDVPRESWILIGDSWIDGRAAETAGIPFISYKADLKKLSEKSVEPVFSVSSMKALIHIL</sequence>
<dbReference type="Gene3D" id="1.10.150.240">
    <property type="entry name" value="Putative phosphatase, domain 2"/>
    <property type="match status" value="1"/>
</dbReference>
<keyword evidence="2" id="KW-1185">Reference proteome</keyword>
<dbReference type="Gene3D" id="3.40.50.1000">
    <property type="entry name" value="HAD superfamily/HAD-like"/>
    <property type="match status" value="1"/>
</dbReference>
<evidence type="ECO:0000313" key="1">
    <source>
        <dbReference type="EMBL" id="MEB3102723.1"/>
    </source>
</evidence>
<protein>
    <submittedName>
        <fullName evidence="1">HAD family hydrolase</fullName>
        <ecNumber evidence="1">3.1.3.-</ecNumber>
    </submittedName>
</protein>
<dbReference type="Proteomes" id="UP001310386">
    <property type="component" value="Unassembled WGS sequence"/>
</dbReference>
<organism evidence="1 2">
    <name type="scientific">Ferviditalea candida</name>
    <dbReference type="NCBI Taxonomy" id="3108399"/>
    <lineage>
        <taxon>Bacteria</taxon>
        <taxon>Bacillati</taxon>
        <taxon>Bacillota</taxon>
        <taxon>Bacilli</taxon>
        <taxon>Bacillales</taxon>
        <taxon>Paenibacillaceae</taxon>
        <taxon>Ferviditalea</taxon>
    </lineage>
</organism>
<dbReference type="SFLD" id="SFLDG01129">
    <property type="entry name" value="C1.5:_HAD__Beta-PGM__Phosphata"/>
    <property type="match status" value="1"/>
</dbReference>
<dbReference type="RefSeq" id="WP_371754845.1">
    <property type="nucleotide sequence ID" value="NZ_JAYJLD010000021.1"/>
</dbReference>
<keyword evidence="1" id="KW-0378">Hydrolase</keyword>
<dbReference type="EC" id="3.1.3.-" evidence="1"/>